<gene>
    <name evidence="3" type="ORF">AADEFJLK_01949</name>
    <name evidence="2" type="ORF">CEK71_18780</name>
</gene>
<keyword evidence="4" id="KW-1185">Reference proteome</keyword>
<evidence type="ECO:0000313" key="3">
    <source>
        <dbReference type="EMBL" id="POZ52467.1"/>
    </source>
</evidence>
<evidence type="ECO:0000313" key="2">
    <source>
        <dbReference type="EMBL" id="ASF47946.1"/>
    </source>
</evidence>
<dbReference type="OrthoDB" id="5625885at2"/>
<evidence type="ECO:0008006" key="6">
    <source>
        <dbReference type="Google" id="ProtNLM"/>
    </source>
</evidence>
<dbReference type="Proteomes" id="UP000197019">
    <property type="component" value="Chromosome"/>
</dbReference>
<keyword evidence="1" id="KW-0812">Transmembrane</keyword>
<evidence type="ECO:0000256" key="1">
    <source>
        <dbReference type="SAM" id="Phobius"/>
    </source>
</evidence>
<dbReference type="EMBL" id="CP022129">
    <property type="protein sequence ID" value="ASF47946.1"/>
    <property type="molecule type" value="Genomic_DNA"/>
</dbReference>
<dbReference type="KEGG" id="mpsy:CEK71_18780"/>
<dbReference type="InterPro" id="IPR021344">
    <property type="entry name" value="DUF2970"/>
</dbReference>
<evidence type="ECO:0000313" key="5">
    <source>
        <dbReference type="Proteomes" id="UP000237423"/>
    </source>
</evidence>
<name>A0A1Z4C319_9GAMM</name>
<protein>
    <recommendedName>
        <fullName evidence="6">DUF2970 domain-containing protein</fullName>
    </recommendedName>
</protein>
<reference evidence="3 5" key="2">
    <citation type="submission" date="2017-11" db="EMBL/GenBank/DDBJ databases">
        <title>Draft Genome Sequence of Methylobacter psychrotolerans Sph1T, an Obligate Methanotroph from Low-Temperature Environments.</title>
        <authorList>
            <person name="Oshkin I.Y."/>
            <person name="Miroshnikov K."/>
            <person name="Belova S.E."/>
            <person name="Korzhenkov A."/>
            <person name="Toshchakov S.V."/>
            <person name="Dedysh S.N."/>
        </authorList>
    </citation>
    <scope>NUCLEOTIDE SEQUENCE [LARGE SCALE GENOMIC DNA]</scope>
    <source>
        <strain evidence="3 5">Sph1</strain>
    </source>
</reference>
<keyword evidence="1" id="KW-0472">Membrane</keyword>
<sequence>MTKPSGIDIIKSVLSAFIGVQSKANRERDFTEGSLKTYIIAGIVFTVLFIGTLIFVVSAVLG</sequence>
<feature type="transmembrane region" description="Helical" evidence="1">
    <location>
        <begin position="38"/>
        <end position="61"/>
    </location>
</feature>
<keyword evidence="1" id="KW-1133">Transmembrane helix</keyword>
<dbReference type="RefSeq" id="WP_088620816.1">
    <property type="nucleotide sequence ID" value="NZ_CP022129.1"/>
</dbReference>
<dbReference type="Pfam" id="PF11174">
    <property type="entry name" value="DUF2970"/>
    <property type="match status" value="1"/>
</dbReference>
<evidence type="ECO:0000313" key="4">
    <source>
        <dbReference type="Proteomes" id="UP000197019"/>
    </source>
</evidence>
<reference evidence="2 4" key="1">
    <citation type="submission" date="2017-06" db="EMBL/GenBank/DDBJ databases">
        <title>Genome Sequencing of the methanotroph Methylovulum psychrotolerants str. HV10-M2 isolated from a high-altitude environment.</title>
        <authorList>
            <person name="Mateos-Rivera A."/>
        </authorList>
    </citation>
    <scope>NUCLEOTIDE SEQUENCE [LARGE SCALE GENOMIC DNA]</scope>
    <source>
        <strain evidence="2 4">HV10_M2</strain>
    </source>
</reference>
<dbReference type="AlphaFoldDB" id="A0A1Z4C319"/>
<proteinExistence type="predicted"/>
<dbReference type="Proteomes" id="UP000237423">
    <property type="component" value="Unassembled WGS sequence"/>
</dbReference>
<accession>A0A1Z4C319</accession>
<organism evidence="2 4">
    <name type="scientific">Methylovulum psychrotolerans</name>
    <dbReference type="NCBI Taxonomy" id="1704499"/>
    <lineage>
        <taxon>Bacteria</taxon>
        <taxon>Pseudomonadati</taxon>
        <taxon>Pseudomonadota</taxon>
        <taxon>Gammaproteobacteria</taxon>
        <taxon>Methylococcales</taxon>
        <taxon>Methylococcaceae</taxon>
        <taxon>Methylovulum</taxon>
    </lineage>
</organism>
<dbReference type="EMBL" id="PGFZ01000003">
    <property type="protein sequence ID" value="POZ52467.1"/>
    <property type="molecule type" value="Genomic_DNA"/>
</dbReference>